<comment type="caution">
    <text evidence="1">The sequence shown here is derived from an EMBL/GenBank/DDBJ whole genome shotgun (WGS) entry which is preliminary data.</text>
</comment>
<accession>A0A8J4WHK9</accession>
<dbReference type="AlphaFoldDB" id="A0A8J4WHK9"/>
<proteinExistence type="predicted"/>
<evidence type="ECO:0000313" key="2">
    <source>
        <dbReference type="Proteomes" id="UP000748531"/>
    </source>
</evidence>
<gene>
    <name evidence="1" type="ORF">PHET_04173</name>
</gene>
<dbReference type="EMBL" id="LUCH01001810">
    <property type="protein sequence ID" value="KAF5402443.1"/>
    <property type="molecule type" value="Genomic_DNA"/>
</dbReference>
<sequence length="81" mass="9213">MERRVISFSDTTTNIQIPCKMPSLASRGTPTFLAKSCWYICDVGTEVRATERVVAQSVLRSRQNRRMSTWMPTSNVCQVQV</sequence>
<reference evidence="1" key="1">
    <citation type="submission" date="2019-05" db="EMBL/GenBank/DDBJ databases">
        <title>Annotation for the trematode Paragonimus heterotremus.</title>
        <authorList>
            <person name="Choi Y.-J."/>
        </authorList>
    </citation>
    <scope>NUCLEOTIDE SEQUENCE</scope>
    <source>
        <strain evidence="1">LC</strain>
    </source>
</reference>
<organism evidence="1 2">
    <name type="scientific">Paragonimus heterotremus</name>
    <dbReference type="NCBI Taxonomy" id="100268"/>
    <lineage>
        <taxon>Eukaryota</taxon>
        <taxon>Metazoa</taxon>
        <taxon>Spiralia</taxon>
        <taxon>Lophotrochozoa</taxon>
        <taxon>Platyhelminthes</taxon>
        <taxon>Trematoda</taxon>
        <taxon>Digenea</taxon>
        <taxon>Plagiorchiida</taxon>
        <taxon>Troglotremata</taxon>
        <taxon>Troglotrematidae</taxon>
        <taxon>Paragonimus</taxon>
    </lineage>
</organism>
<name>A0A8J4WHK9_9TREM</name>
<protein>
    <submittedName>
        <fullName evidence="1">Uncharacterized protein</fullName>
    </submittedName>
</protein>
<dbReference type="Proteomes" id="UP000748531">
    <property type="component" value="Unassembled WGS sequence"/>
</dbReference>
<evidence type="ECO:0000313" key="1">
    <source>
        <dbReference type="EMBL" id="KAF5402443.1"/>
    </source>
</evidence>
<keyword evidence="2" id="KW-1185">Reference proteome</keyword>
<dbReference type="OrthoDB" id="10432965at2759"/>